<evidence type="ECO:0000256" key="6">
    <source>
        <dbReference type="ARBA" id="ARBA00023235"/>
    </source>
</evidence>
<proteinExistence type="inferred from homology"/>
<dbReference type="GO" id="GO:0030145">
    <property type="term" value="F:manganese ion binding"/>
    <property type="evidence" value="ECO:0007669"/>
    <property type="project" value="UniProtKB-UniRule"/>
</dbReference>
<reference evidence="13" key="1">
    <citation type="journal article" date="2020" name="J. Phycol.">
        <title>Relative expression analysis of light-harvesting genes in the freshwater alga Lympha mucosa (Batrachospermales, Rhodophyta).</title>
        <authorList>
            <person name="Evans J.R."/>
            <person name="Vis M.L."/>
        </authorList>
    </citation>
    <scope>NUCLEOTIDE SEQUENCE</scope>
</reference>
<protein>
    <recommendedName>
        <fullName evidence="7">2,3-bisphosphoglycerate-independent phosphoglycerate mutase</fullName>
        <shortName evidence="7">BPG-independent PGAM</shortName>
        <shortName evidence="7">Phosphoglyceromutase</shortName>
        <shortName evidence="7">iPGM</shortName>
        <ecNumber evidence="7">5.4.2.12</ecNumber>
    </recommendedName>
</protein>
<feature type="binding site" evidence="7 10">
    <location>
        <position position="402"/>
    </location>
    <ligand>
        <name>Mn(2+)</name>
        <dbReference type="ChEBI" id="CHEBI:29035"/>
        <label>1</label>
    </ligand>
</feature>
<evidence type="ECO:0000259" key="12">
    <source>
        <dbReference type="Pfam" id="PF06415"/>
    </source>
</evidence>
<dbReference type="Pfam" id="PF01676">
    <property type="entry name" value="Metalloenzyme"/>
    <property type="match status" value="1"/>
</dbReference>
<evidence type="ECO:0000256" key="5">
    <source>
        <dbReference type="ARBA" id="ARBA00023211"/>
    </source>
</evidence>
<evidence type="ECO:0000256" key="9">
    <source>
        <dbReference type="PIRSR" id="PIRSR001492-2"/>
    </source>
</evidence>
<keyword evidence="6 7" id="KW-0413">Isomerase</keyword>
<geneLocation type="plastid" evidence="13"/>
<dbReference type="GO" id="GO:0006007">
    <property type="term" value="P:glucose catabolic process"/>
    <property type="evidence" value="ECO:0007669"/>
    <property type="project" value="InterPro"/>
</dbReference>
<evidence type="ECO:0000256" key="4">
    <source>
        <dbReference type="ARBA" id="ARBA00023152"/>
    </source>
</evidence>
<comment type="pathway">
    <text evidence="1 7">Carbohydrate degradation; glycolysis; pyruvate from D-glyceraldehyde 3-phosphate: step 3/5.</text>
</comment>
<evidence type="ECO:0000259" key="11">
    <source>
        <dbReference type="Pfam" id="PF01676"/>
    </source>
</evidence>
<dbReference type="GO" id="GO:0006096">
    <property type="term" value="P:glycolytic process"/>
    <property type="evidence" value="ECO:0007669"/>
    <property type="project" value="UniProtKB-UniRule"/>
</dbReference>
<feature type="binding site" evidence="7 9">
    <location>
        <position position="188"/>
    </location>
    <ligand>
        <name>substrate</name>
    </ligand>
</feature>
<name>A0A6B9VQK4_9FLOR</name>
<feature type="binding site" evidence="7 10">
    <location>
        <position position="439"/>
    </location>
    <ligand>
        <name>Mn(2+)</name>
        <dbReference type="ChEBI" id="CHEBI:29035"/>
        <label>2</label>
    </ligand>
</feature>
<dbReference type="AlphaFoldDB" id="A0A6B9VQK4"/>
<dbReference type="NCBIfam" id="TIGR01307">
    <property type="entry name" value="pgm_bpd_ind"/>
    <property type="match status" value="1"/>
</dbReference>
<feature type="domain" description="Metalloenzyme" evidence="11">
    <location>
        <begin position="8"/>
        <end position="503"/>
    </location>
</feature>
<dbReference type="PANTHER" id="PTHR31637:SF0">
    <property type="entry name" value="2,3-BISPHOSPHOGLYCERATE-INDEPENDENT PHOSPHOGLYCERATE MUTASE"/>
    <property type="match status" value="1"/>
</dbReference>
<feature type="active site" description="Phosphoserine intermediate" evidence="7 8">
    <location>
        <position position="65"/>
    </location>
</feature>
<feature type="binding site" evidence="7 10">
    <location>
        <position position="15"/>
    </location>
    <ligand>
        <name>Mn(2+)</name>
        <dbReference type="ChEBI" id="CHEBI:29035"/>
        <label>2</label>
    </ligand>
</feature>
<feature type="binding site" evidence="7 9">
    <location>
        <position position="194"/>
    </location>
    <ligand>
        <name>substrate</name>
    </ligand>
</feature>
<feature type="binding site" evidence="7 10">
    <location>
        <position position="65"/>
    </location>
    <ligand>
        <name>Mn(2+)</name>
        <dbReference type="ChEBI" id="CHEBI:29035"/>
        <label>2</label>
    </ligand>
</feature>
<feature type="binding site" evidence="7 10">
    <location>
        <position position="457"/>
    </location>
    <ligand>
        <name>Mn(2+)</name>
        <dbReference type="ChEBI" id="CHEBI:29035"/>
        <label>1</label>
    </ligand>
</feature>
<dbReference type="PANTHER" id="PTHR31637">
    <property type="entry name" value="2,3-BISPHOSPHOGLYCERATE-INDEPENDENT PHOSPHOGLYCERATE MUTASE"/>
    <property type="match status" value="1"/>
</dbReference>
<gene>
    <name evidence="13" type="primary">pgmA</name>
    <name evidence="7" type="synonym">gpmI</name>
</gene>
<keyword evidence="3 7" id="KW-0479">Metal-binding</keyword>
<organism evidence="13">
    <name type="scientific">Lympha mucosa</name>
    <dbReference type="NCBI Taxonomy" id="2045360"/>
    <lineage>
        <taxon>Eukaryota</taxon>
        <taxon>Rhodophyta</taxon>
        <taxon>Florideophyceae</taxon>
        <taxon>Nemaliophycidae</taxon>
        <taxon>Batrachospermales</taxon>
        <taxon>Batrachospermaceae</taxon>
        <taxon>Lympha</taxon>
    </lineage>
</organism>
<keyword evidence="13" id="KW-0934">Plastid</keyword>
<comment type="function">
    <text evidence="7">Catalyzes the interconversion of 2-phosphoglycerate and 3-phosphoglycerate.</text>
</comment>
<feature type="binding site" evidence="7 9">
    <location>
        <position position="331"/>
    </location>
    <ligand>
        <name>substrate</name>
    </ligand>
</feature>
<evidence type="ECO:0000256" key="2">
    <source>
        <dbReference type="ARBA" id="ARBA00008819"/>
    </source>
</evidence>
<comment type="similarity">
    <text evidence="2 7">Belongs to the BPG-independent phosphoglycerate mutase family.</text>
</comment>
<dbReference type="HAMAP" id="MF_01038">
    <property type="entry name" value="GpmI"/>
    <property type="match status" value="1"/>
</dbReference>
<feature type="binding site" evidence="7 9">
    <location>
        <position position="126"/>
    </location>
    <ligand>
        <name>substrate</name>
    </ligand>
</feature>
<dbReference type="SUPFAM" id="SSF64158">
    <property type="entry name" value="2,3-Bisphosphoglycerate-independent phosphoglycerate mutase, substrate-binding domain"/>
    <property type="match status" value="1"/>
</dbReference>
<dbReference type="InterPro" id="IPR011258">
    <property type="entry name" value="BPG-indep_PGM_N"/>
</dbReference>
<feature type="binding site" evidence="7 10">
    <location>
        <position position="398"/>
    </location>
    <ligand>
        <name>Mn(2+)</name>
        <dbReference type="ChEBI" id="CHEBI:29035"/>
        <label>1</label>
    </ligand>
</feature>
<comment type="catalytic activity">
    <reaction evidence="7">
        <text>(2R)-2-phosphoglycerate = (2R)-3-phosphoglycerate</text>
        <dbReference type="Rhea" id="RHEA:15901"/>
        <dbReference type="ChEBI" id="CHEBI:58272"/>
        <dbReference type="ChEBI" id="CHEBI:58289"/>
        <dbReference type="EC" id="5.4.2.12"/>
    </reaction>
</comment>
<dbReference type="Gene3D" id="3.40.1450.10">
    <property type="entry name" value="BPG-independent phosphoglycerate mutase, domain B"/>
    <property type="match status" value="1"/>
</dbReference>
<evidence type="ECO:0000256" key="1">
    <source>
        <dbReference type="ARBA" id="ARBA00004798"/>
    </source>
</evidence>
<evidence type="ECO:0000256" key="7">
    <source>
        <dbReference type="HAMAP-Rule" id="MF_01038"/>
    </source>
</evidence>
<evidence type="ECO:0000313" key="13">
    <source>
        <dbReference type="EMBL" id="QHO64220.1"/>
    </source>
</evidence>
<dbReference type="PIRSF" id="PIRSF001492">
    <property type="entry name" value="IPGAM"/>
    <property type="match status" value="1"/>
</dbReference>
<comment type="cofactor">
    <cofactor evidence="7">
        <name>Mn(2+)</name>
        <dbReference type="ChEBI" id="CHEBI:29035"/>
    </cofactor>
    <text evidence="7">Binds 2 manganese ions per subunit.</text>
</comment>
<dbReference type="EMBL" id="MN509464">
    <property type="protein sequence ID" value="QHO64220.1"/>
    <property type="molecule type" value="Genomic_DNA"/>
</dbReference>
<dbReference type="FunFam" id="3.40.1450.10:FF:000002">
    <property type="entry name" value="2,3-bisphosphoglycerate-independent phosphoglycerate mutase"/>
    <property type="match status" value="1"/>
</dbReference>
<dbReference type="Pfam" id="PF06415">
    <property type="entry name" value="iPGM_N"/>
    <property type="match status" value="1"/>
</dbReference>
<feature type="binding site" evidence="7 10">
    <location>
        <position position="440"/>
    </location>
    <ligand>
        <name>Mn(2+)</name>
        <dbReference type="ChEBI" id="CHEBI:29035"/>
        <label>2</label>
    </ligand>
</feature>
<dbReference type="EC" id="5.4.2.12" evidence="7"/>
<dbReference type="InterPro" id="IPR005995">
    <property type="entry name" value="Pgm_bpd_ind"/>
</dbReference>
<dbReference type="SUPFAM" id="SSF53649">
    <property type="entry name" value="Alkaline phosphatase-like"/>
    <property type="match status" value="1"/>
</dbReference>
<feature type="domain" description="BPG-independent PGAM N-terminal" evidence="12">
    <location>
        <begin position="85"/>
        <end position="294"/>
    </location>
</feature>
<dbReference type="Gene3D" id="3.40.720.10">
    <property type="entry name" value="Alkaline Phosphatase, subunit A"/>
    <property type="match status" value="1"/>
</dbReference>
<accession>A0A6B9VQK4</accession>
<dbReference type="GO" id="GO:0005829">
    <property type="term" value="C:cytosol"/>
    <property type="evidence" value="ECO:0007669"/>
    <property type="project" value="TreeGrafter"/>
</dbReference>
<evidence type="ECO:0000256" key="8">
    <source>
        <dbReference type="PIRSR" id="PIRSR001492-1"/>
    </source>
</evidence>
<sequence length="537" mass="60793">MKTQTIYPIVLTILDGWGHSNHTKGNAIKQAKTPIMDTLLKTYPNILLNASGSHVGLPEDQVGNSEVGHTTIGAGRVFQQDLARIHASINDKSFFKNITINDICLYAYNNKIKIHIIGLCSNGGVHSHINHLIALLDLLKRYPGINICIHLITDGRDTKPNCASNFITKIINAVKSIKTAKICTISGRYYAMDRDCRWSRTEAFYNILTENQPITIQDPLELIHEFYKKQISDEFIIPTRIHSGKIEDQDAIIFFNFRPDRMRQIVQAFGKEGFRGFPCKKLTNLKIITFTKYDTTLNIPSVFEPLKKINFLGEIISQNNLKQLRIAETEKYAHVTYFFNGGLEEPFRGEDRELILSPQVNTYDECPEMSALQITKRVIQAIKKNIYSLIIVNYANPDMIGHTGNLEATIKAIETIDQSITELYEAVHQTDGTLLITADHGNAECMLDREENPCKSHTTNLVPFILIKGKKQKIVRQNDTISLRNEGCLADIAPTILDILKIDQPKEMTGRTLIENPTHNMRNTINASNNLNKYNIN</sequence>
<dbReference type="GO" id="GO:0004619">
    <property type="term" value="F:phosphoglycerate mutase activity"/>
    <property type="evidence" value="ECO:0007669"/>
    <property type="project" value="UniProtKB-UniRule"/>
</dbReference>
<dbReference type="UniPathway" id="UPA00109">
    <property type="reaction ID" value="UER00186"/>
</dbReference>
<keyword evidence="4 7" id="KW-0324">Glycolysis</keyword>
<dbReference type="InterPro" id="IPR036646">
    <property type="entry name" value="PGAM_B_sf"/>
</dbReference>
<keyword evidence="5 7" id="KW-0464">Manganese</keyword>
<dbReference type="InterPro" id="IPR017850">
    <property type="entry name" value="Alkaline_phosphatase_core_sf"/>
</dbReference>
<feature type="binding site" evidence="7 9">
    <location>
        <begin position="258"/>
        <end position="261"/>
    </location>
    <ligand>
        <name>substrate</name>
    </ligand>
</feature>
<feature type="binding site" evidence="7 9">
    <location>
        <begin position="156"/>
        <end position="157"/>
    </location>
    <ligand>
        <name>substrate</name>
    </ligand>
</feature>
<evidence type="ECO:0000256" key="3">
    <source>
        <dbReference type="ARBA" id="ARBA00022723"/>
    </source>
</evidence>
<dbReference type="InterPro" id="IPR006124">
    <property type="entry name" value="Metalloenzyme"/>
</dbReference>
<dbReference type="CDD" id="cd16010">
    <property type="entry name" value="iPGM"/>
    <property type="match status" value="1"/>
</dbReference>
<evidence type="ECO:0000256" key="10">
    <source>
        <dbReference type="PIRSR" id="PIRSR001492-3"/>
    </source>
</evidence>